<dbReference type="EC" id="5.4.2.11" evidence="2"/>
<keyword evidence="4" id="KW-0413">Isomerase</keyword>
<dbReference type="SUPFAM" id="SSF53254">
    <property type="entry name" value="Phosphoglycerate mutase-like"/>
    <property type="match status" value="1"/>
</dbReference>
<dbReference type="InterPro" id="IPR029033">
    <property type="entry name" value="His_PPase_superfam"/>
</dbReference>
<reference evidence="6" key="1">
    <citation type="journal article" date="2015" name="PeerJ">
        <title>First genomic representation of candidate bacterial phylum KSB3 points to enhanced environmental sensing as a trigger of wastewater bulking.</title>
        <authorList>
            <person name="Sekiguchi Y."/>
            <person name="Ohashi A."/>
            <person name="Parks D.H."/>
            <person name="Yamauchi T."/>
            <person name="Tyson G.W."/>
            <person name="Hugenholtz P."/>
        </authorList>
    </citation>
    <scope>NUCLEOTIDE SEQUENCE [LARGE SCALE GENOMIC DNA]</scope>
</reference>
<protein>
    <recommendedName>
        <fullName evidence="2">phosphoglycerate mutase (2,3-diphosphoglycerate-dependent)</fullName>
        <ecNumber evidence="2">5.4.2.11</ecNumber>
    </recommendedName>
</protein>
<dbReference type="Pfam" id="PF00300">
    <property type="entry name" value="His_Phos_1"/>
    <property type="match status" value="1"/>
</dbReference>
<name>A0A081C6M4_VECG1</name>
<evidence type="ECO:0000256" key="4">
    <source>
        <dbReference type="ARBA" id="ARBA00023235"/>
    </source>
</evidence>
<sequence>MATIILLIRHGETAWNRGKIFRGTHDIPLNENGRLQAKLLAKALESRRIDAAYSSPLSRARETADIILAPHGIEAVNHAGLTDFDYGQWTGLEDRVVAQKWPEEHACWLVAPHRAQPPGGDTLQMVFDRAFTMVEDLVQQHHDETVAIFAHRVVNKLLVLGMLTLAIERFPFIRQDNCCLNEFEWTEHGYIMISLNDTSHLRHGEIEVLKNDF</sequence>
<dbReference type="GO" id="GO:0006096">
    <property type="term" value="P:glycolytic process"/>
    <property type="evidence" value="ECO:0007669"/>
    <property type="project" value="UniProtKB-KW"/>
</dbReference>
<dbReference type="EMBL" id="DF820472">
    <property type="protein sequence ID" value="GAK60229.1"/>
    <property type="molecule type" value="Genomic_DNA"/>
</dbReference>
<evidence type="ECO:0000256" key="2">
    <source>
        <dbReference type="ARBA" id="ARBA00012028"/>
    </source>
</evidence>
<dbReference type="InterPro" id="IPR001345">
    <property type="entry name" value="PG/BPGM_mutase_AS"/>
</dbReference>
<dbReference type="GO" id="GO:0004619">
    <property type="term" value="F:phosphoglycerate mutase activity"/>
    <property type="evidence" value="ECO:0007669"/>
    <property type="project" value="UniProtKB-EC"/>
</dbReference>
<dbReference type="PANTHER" id="PTHR11931">
    <property type="entry name" value="PHOSPHOGLYCERATE MUTASE"/>
    <property type="match status" value="1"/>
</dbReference>
<feature type="binding site" evidence="5">
    <location>
        <begin position="9"/>
        <end position="16"/>
    </location>
    <ligand>
        <name>substrate</name>
    </ligand>
</feature>
<dbReference type="Proteomes" id="UP000030661">
    <property type="component" value="Unassembled WGS sequence"/>
</dbReference>
<dbReference type="Gene3D" id="3.40.50.1240">
    <property type="entry name" value="Phosphoglycerate mutase-like"/>
    <property type="match status" value="1"/>
</dbReference>
<dbReference type="STRING" id="1499967.U27_00120"/>
<evidence type="ECO:0000256" key="5">
    <source>
        <dbReference type="PIRSR" id="PIRSR613078-2"/>
    </source>
</evidence>
<gene>
    <name evidence="6" type="ORF">U27_00120</name>
</gene>
<evidence type="ECO:0000256" key="1">
    <source>
        <dbReference type="ARBA" id="ARBA00006717"/>
    </source>
</evidence>
<feature type="binding site" evidence="5">
    <location>
        <position position="59"/>
    </location>
    <ligand>
        <name>substrate</name>
    </ligand>
</feature>
<keyword evidence="7" id="KW-1185">Reference proteome</keyword>
<accession>A0A081C6M4</accession>
<proteinExistence type="inferred from homology"/>
<dbReference type="InterPro" id="IPR005952">
    <property type="entry name" value="Phosphogly_mut1"/>
</dbReference>
<evidence type="ECO:0000313" key="6">
    <source>
        <dbReference type="EMBL" id="GAK60229.1"/>
    </source>
</evidence>
<dbReference type="InterPro" id="IPR013078">
    <property type="entry name" value="His_Pase_superF_clade-1"/>
</dbReference>
<evidence type="ECO:0000313" key="7">
    <source>
        <dbReference type="Proteomes" id="UP000030661"/>
    </source>
</evidence>
<comment type="similarity">
    <text evidence="1">Belongs to the phosphoglycerate mutase family. BPG-dependent PGAM subfamily.</text>
</comment>
<dbReference type="SMART" id="SM00855">
    <property type="entry name" value="PGAM"/>
    <property type="match status" value="1"/>
</dbReference>
<dbReference type="CDD" id="cd07067">
    <property type="entry name" value="HP_PGM_like"/>
    <property type="match status" value="1"/>
</dbReference>
<dbReference type="HOGENOM" id="CLU_033323_9_3_0"/>
<evidence type="ECO:0000256" key="3">
    <source>
        <dbReference type="ARBA" id="ARBA00023152"/>
    </source>
</evidence>
<keyword evidence="3" id="KW-0324">Glycolysis</keyword>
<dbReference type="eggNOG" id="COG0406">
    <property type="taxonomic scope" value="Bacteria"/>
</dbReference>
<organism evidence="6">
    <name type="scientific">Vecturithrix granuli</name>
    <dbReference type="NCBI Taxonomy" id="1499967"/>
    <lineage>
        <taxon>Bacteria</taxon>
        <taxon>Candidatus Moduliflexota</taxon>
        <taxon>Candidatus Vecturitrichia</taxon>
        <taxon>Candidatus Vecturitrichales</taxon>
        <taxon>Candidatus Vecturitrichaceae</taxon>
        <taxon>Candidatus Vecturithrix</taxon>
    </lineage>
</organism>
<dbReference type="PROSITE" id="PS00175">
    <property type="entry name" value="PG_MUTASE"/>
    <property type="match status" value="1"/>
</dbReference>
<dbReference type="AlphaFoldDB" id="A0A081C6M4"/>